<evidence type="ECO:0000313" key="3">
    <source>
        <dbReference type="Proteomes" id="UP001248067"/>
    </source>
</evidence>
<organism evidence="2 3">
    <name type="scientific">Burkholderia pseudomultivorans</name>
    <dbReference type="NCBI Taxonomy" id="1207504"/>
    <lineage>
        <taxon>Bacteria</taxon>
        <taxon>Pseudomonadati</taxon>
        <taxon>Pseudomonadota</taxon>
        <taxon>Betaproteobacteria</taxon>
        <taxon>Burkholderiales</taxon>
        <taxon>Burkholderiaceae</taxon>
        <taxon>Burkholderia</taxon>
        <taxon>Burkholderia cepacia complex</taxon>
    </lineage>
</organism>
<reference evidence="2 3" key="1">
    <citation type="submission" date="2019-06" db="EMBL/GenBank/DDBJ databases">
        <title>Evolution of Burkholderia multivorans in the lungs of Cystic Fibrosis patients.</title>
        <authorList>
            <person name="Moreira L.M."/>
        </authorList>
    </citation>
    <scope>NUCLEOTIDE SEQUENCE [LARGE SCALE GENOMIC DNA]</scope>
    <source>
        <strain evidence="2 3">VC13239</strain>
    </source>
</reference>
<proteinExistence type="predicted"/>
<protein>
    <recommendedName>
        <fullName evidence="4">Transmembrane protein</fullName>
    </recommendedName>
</protein>
<evidence type="ECO:0000256" key="1">
    <source>
        <dbReference type="SAM" id="Phobius"/>
    </source>
</evidence>
<sequence length="109" mass="11628">MSMSFIAICLLILLTIIIGCNVWWLRTALGNGAPVRPGPMVKHSVWKSTGLMLVLLAVLGVIAVLWWAVAMVVSQSATMHENGMGLFALGAVLLNPGLLLLIAFTRSDA</sequence>
<keyword evidence="1" id="KW-1133">Transmembrane helix</keyword>
<feature type="transmembrane region" description="Helical" evidence="1">
    <location>
        <begin position="85"/>
        <end position="104"/>
    </location>
</feature>
<keyword evidence="1" id="KW-0812">Transmembrane</keyword>
<feature type="transmembrane region" description="Helical" evidence="1">
    <location>
        <begin position="50"/>
        <end position="73"/>
    </location>
</feature>
<keyword evidence="3" id="KW-1185">Reference proteome</keyword>
<keyword evidence="1" id="KW-0472">Membrane</keyword>
<name>A0ABU2ED30_9BURK</name>
<gene>
    <name evidence="2" type="ORF">FEQ00_06260</name>
</gene>
<dbReference type="EMBL" id="VJSY01000071">
    <property type="protein sequence ID" value="MDR8757800.1"/>
    <property type="molecule type" value="Genomic_DNA"/>
</dbReference>
<dbReference type="Proteomes" id="UP001248067">
    <property type="component" value="Unassembled WGS sequence"/>
</dbReference>
<accession>A0ABU2ED30</accession>
<evidence type="ECO:0000313" key="2">
    <source>
        <dbReference type="EMBL" id="MDR8757800.1"/>
    </source>
</evidence>
<dbReference type="RefSeq" id="WP_175897063.1">
    <property type="nucleotide sequence ID" value="NZ_CADFDQ010000031.1"/>
</dbReference>
<evidence type="ECO:0008006" key="4">
    <source>
        <dbReference type="Google" id="ProtNLM"/>
    </source>
</evidence>
<comment type="caution">
    <text evidence="2">The sequence shown here is derived from an EMBL/GenBank/DDBJ whole genome shotgun (WGS) entry which is preliminary data.</text>
</comment>